<sequence length="172" mass="17961">MRRAFRSPGECAPRRACPPYLLDLGGVLMRMRIGARPVVLSACGSGLPGTASPDEVVGLPTGLLQAGAAAVVAPPGEVPDATALPLTTDFRDRWRTAPGAGTAAALAAARRWLRNSSDGAGRDRFTRWPEHGHPRLPVGAAEACFEAVALLDPLRFAPAPPVQWAAFVHVGA</sequence>
<protein>
    <submittedName>
        <fullName evidence="2">CHAT domain-containing protein</fullName>
    </submittedName>
</protein>
<dbReference type="Proteomes" id="UP000327143">
    <property type="component" value="Chromosome"/>
</dbReference>
<gene>
    <name evidence="2" type="ORF">CP969_08900</name>
</gene>
<keyword evidence="3" id="KW-1185">Reference proteome</keyword>
<dbReference type="EMBL" id="CP023700">
    <property type="protein sequence ID" value="QEU84803.1"/>
    <property type="molecule type" value="Genomic_DNA"/>
</dbReference>
<proteinExistence type="predicted"/>
<evidence type="ECO:0000259" key="1">
    <source>
        <dbReference type="Pfam" id="PF12770"/>
    </source>
</evidence>
<organism evidence="2 3">
    <name type="scientific">Streptomyces viridosporus T7A</name>
    <dbReference type="NCBI Taxonomy" id="665577"/>
    <lineage>
        <taxon>Bacteria</taxon>
        <taxon>Bacillati</taxon>
        <taxon>Actinomycetota</taxon>
        <taxon>Actinomycetes</taxon>
        <taxon>Kitasatosporales</taxon>
        <taxon>Streptomycetaceae</taxon>
        <taxon>Streptomyces</taxon>
    </lineage>
</organism>
<dbReference type="InterPro" id="IPR024983">
    <property type="entry name" value="CHAT_dom"/>
</dbReference>
<evidence type="ECO:0000313" key="2">
    <source>
        <dbReference type="EMBL" id="QEU84803.1"/>
    </source>
</evidence>
<evidence type="ECO:0000313" key="3">
    <source>
        <dbReference type="Proteomes" id="UP000327143"/>
    </source>
</evidence>
<reference evidence="2 3" key="1">
    <citation type="submission" date="2017-09" db="EMBL/GenBank/DDBJ databases">
        <authorList>
            <person name="Lee N."/>
            <person name="Cho B.-K."/>
        </authorList>
    </citation>
    <scope>NUCLEOTIDE SEQUENCE [LARGE SCALE GENOMIC DNA]</scope>
    <source>
        <strain evidence="2 3">ATCC 39115</strain>
    </source>
</reference>
<dbReference type="RefSeq" id="WP_078495445.1">
    <property type="nucleotide sequence ID" value="NZ_CP023700.1"/>
</dbReference>
<feature type="domain" description="CHAT" evidence="1">
    <location>
        <begin position="29"/>
        <end position="172"/>
    </location>
</feature>
<dbReference type="Pfam" id="PF12770">
    <property type="entry name" value="CHAT"/>
    <property type="match status" value="1"/>
</dbReference>
<name>A0ABX6ACD3_STRVD</name>
<accession>A0ABX6ACD3</accession>